<sequence length="94" mass="10335">MKSCCCRIEDAAAYYQGETKSGEKWTPAFIEYVDAEKCNGCGMCVKVCSRGVYEIQELNRRKVSVAVNAGNCVGDGSCHMVCKPKAMVCVPRRI</sequence>
<dbReference type="PROSITE" id="PS51379">
    <property type="entry name" value="4FE4S_FER_2"/>
    <property type="match status" value="1"/>
</dbReference>
<dbReference type="Gene3D" id="3.30.70.20">
    <property type="match status" value="1"/>
</dbReference>
<dbReference type="InterPro" id="IPR017896">
    <property type="entry name" value="4Fe4S_Fe-S-bd"/>
</dbReference>
<dbReference type="OrthoDB" id="5583at2157"/>
<organism evidence="2 3">
    <name type="scientific">Candidatus Methanoperedens nitratireducens</name>
    <dbReference type="NCBI Taxonomy" id="1392998"/>
    <lineage>
        <taxon>Archaea</taxon>
        <taxon>Methanobacteriati</taxon>
        <taxon>Methanobacteriota</taxon>
        <taxon>Stenosarchaea group</taxon>
        <taxon>Methanomicrobia</taxon>
        <taxon>Methanosarcinales</taxon>
        <taxon>ANME-2 cluster</taxon>
        <taxon>Candidatus Methanoperedentaceae</taxon>
        <taxon>Candidatus Methanoperedens</taxon>
    </lineage>
</organism>
<dbReference type="SUPFAM" id="SSF54862">
    <property type="entry name" value="4Fe-4S ferredoxins"/>
    <property type="match status" value="1"/>
</dbReference>
<evidence type="ECO:0000313" key="3">
    <source>
        <dbReference type="Proteomes" id="UP000027153"/>
    </source>
</evidence>
<dbReference type="AlphaFoldDB" id="A0A062V1I0"/>
<dbReference type="Pfam" id="PF12838">
    <property type="entry name" value="Fer4_7"/>
    <property type="match status" value="1"/>
</dbReference>
<gene>
    <name evidence="2" type="ORF">ANME2D_01372</name>
</gene>
<name>A0A062V1I0_9EURY</name>
<evidence type="ECO:0000259" key="1">
    <source>
        <dbReference type="PROSITE" id="PS51379"/>
    </source>
</evidence>
<proteinExistence type="predicted"/>
<dbReference type="Proteomes" id="UP000027153">
    <property type="component" value="Unassembled WGS sequence"/>
</dbReference>
<dbReference type="RefSeq" id="WP_048089933.1">
    <property type="nucleotide sequence ID" value="NZ_JMIY01000002.1"/>
</dbReference>
<accession>A0A062V1I0</accession>
<comment type="caution">
    <text evidence="2">The sequence shown here is derived from an EMBL/GenBank/DDBJ whole genome shotgun (WGS) entry which is preliminary data.</text>
</comment>
<feature type="domain" description="4Fe-4S ferredoxin-type" evidence="1">
    <location>
        <begin position="29"/>
        <end position="58"/>
    </location>
</feature>
<reference evidence="2 3" key="1">
    <citation type="journal article" date="2013" name="Nature">
        <title>Anaerobic oxidation of methane coupled to nitrate reduction in a novel archaeal lineage.</title>
        <authorList>
            <person name="Haroon M.F."/>
            <person name="Hu S."/>
            <person name="Shi Y."/>
            <person name="Imelfort M."/>
            <person name="Keller J."/>
            <person name="Hugenholtz P."/>
            <person name="Yuan Z."/>
            <person name="Tyson G.W."/>
        </authorList>
    </citation>
    <scope>NUCLEOTIDE SEQUENCE [LARGE SCALE GENOMIC DNA]</scope>
    <source>
        <strain evidence="2 3">ANME-2d</strain>
    </source>
</reference>
<keyword evidence="3" id="KW-1185">Reference proteome</keyword>
<evidence type="ECO:0000313" key="2">
    <source>
        <dbReference type="EMBL" id="KCZ72931.1"/>
    </source>
</evidence>
<protein>
    <recommendedName>
        <fullName evidence="1">4Fe-4S ferredoxin-type domain-containing protein</fullName>
    </recommendedName>
</protein>
<dbReference type="EMBL" id="JMIY01000002">
    <property type="protein sequence ID" value="KCZ72931.1"/>
    <property type="molecule type" value="Genomic_DNA"/>
</dbReference>